<dbReference type="PANTHER" id="PTHR15032">
    <property type="entry name" value="N-ACYL-PHOSPHATIDYLETHANOLAMINE-HYDROLYZING PHOSPHOLIPASE D"/>
    <property type="match status" value="1"/>
</dbReference>
<sequence length="435" mass="46859">MRRTGTTGAIGVALGAVTVGAAGALAWAARELPAAFGGDPKQGARGDRLRLSPQYRDGVFHNTAEAQPRGADGDGPGAETGAGFEAETESESEFAGGREAGSEGAGGREGEGGGGMQAAPGAAEGRQILKEMLFGKQLRRPTRPVPLVRDGLVGAVGGTGLAVTWFGHSTALVEVEGTRILLDPVWSERCSPSQSVGPRRIHQPPVPLDALPRIDAVVISHDHYDHLDMRSIRTLARTRPELRFVVPLGVGAHLERWGVGPERFDELDWEEETEVGGLRLVSTSAQHFSGRGFANDGTLWSSWAIIGAEQRVFYSGDTGYFDGFAETGERHGPFDLSLVQVGAYSNHWRSVHMTPEEGVSTHLDVNRGHDDPAKGLFVPVHWGTFVLGLHDWSEPVERLCVDADERGVRIAVPRPGERIEVANPPKVDHWWREII</sequence>
<evidence type="ECO:0000259" key="2">
    <source>
        <dbReference type="Pfam" id="PF12706"/>
    </source>
</evidence>
<evidence type="ECO:0000313" key="4">
    <source>
        <dbReference type="Proteomes" id="UP001592531"/>
    </source>
</evidence>
<protein>
    <submittedName>
        <fullName evidence="3">MBL fold metallo-hydrolase</fullName>
    </submittedName>
</protein>
<dbReference type="Gene3D" id="3.60.15.10">
    <property type="entry name" value="Ribonuclease Z/Hydroxyacylglutathione hydrolase-like"/>
    <property type="match status" value="1"/>
</dbReference>
<dbReference type="InterPro" id="IPR001279">
    <property type="entry name" value="Metallo-B-lactamas"/>
</dbReference>
<accession>A0ABV6VQX3</accession>
<dbReference type="RefSeq" id="WP_380533093.1">
    <property type="nucleotide sequence ID" value="NZ_JBHFAB010000003.1"/>
</dbReference>
<name>A0ABV6VQX3_9ACTN</name>
<dbReference type="EMBL" id="JBHFAB010000003">
    <property type="protein sequence ID" value="MFC1416139.1"/>
    <property type="molecule type" value="Genomic_DNA"/>
</dbReference>
<proteinExistence type="predicted"/>
<dbReference type="InterPro" id="IPR036866">
    <property type="entry name" value="RibonucZ/Hydroxyglut_hydro"/>
</dbReference>
<dbReference type="PANTHER" id="PTHR15032:SF4">
    <property type="entry name" value="N-ACYL-PHOSPHATIDYLETHANOLAMINE-HYDROLYZING PHOSPHOLIPASE D"/>
    <property type="match status" value="1"/>
</dbReference>
<organism evidence="3 4">
    <name type="scientific">Streptacidiphilus cavernicola</name>
    <dbReference type="NCBI Taxonomy" id="3342716"/>
    <lineage>
        <taxon>Bacteria</taxon>
        <taxon>Bacillati</taxon>
        <taxon>Actinomycetota</taxon>
        <taxon>Actinomycetes</taxon>
        <taxon>Kitasatosporales</taxon>
        <taxon>Streptomycetaceae</taxon>
        <taxon>Streptacidiphilus</taxon>
    </lineage>
</organism>
<reference evidence="3 4" key="1">
    <citation type="submission" date="2024-09" db="EMBL/GenBank/DDBJ databases">
        <authorList>
            <person name="Lee S.D."/>
        </authorList>
    </citation>
    <scope>NUCLEOTIDE SEQUENCE [LARGE SCALE GENOMIC DNA]</scope>
    <source>
        <strain evidence="3 4">N8-3</strain>
    </source>
</reference>
<feature type="domain" description="Metallo-beta-lactamase" evidence="2">
    <location>
        <begin position="178"/>
        <end position="382"/>
    </location>
</feature>
<comment type="caution">
    <text evidence="3">The sequence shown here is derived from an EMBL/GenBank/DDBJ whole genome shotgun (WGS) entry which is preliminary data.</text>
</comment>
<dbReference type="Proteomes" id="UP001592531">
    <property type="component" value="Unassembled WGS sequence"/>
</dbReference>
<dbReference type="SUPFAM" id="SSF56281">
    <property type="entry name" value="Metallo-hydrolase/oxidoreductase"/>
    <property type="match status" value="1"/>
</dbReference>
<dbReference type="Pfam" id="PF12706">
    <property type="entry name" value="Lactamase_B_2"/>
    <property type="match status" value="1"/>
</dbReference>
<gene>
    <name evidence="3" type="ORF">ACEZDE_05730</name>
</gene>
<evidence type="ECO:0000256" key="1">
    <source>
        <dbReference type="SAM" id="MobiDB-lite"/>
    </source>
</evidence>
<evidence type="ECO:0000313" key="3">
    <source>
        <dbReference type="EMBL" id="MFC1416139.1"/>
    </source>
</evidence>
<keyword evidence="4" id="KW-1185">Reference proteome</keyword>
<feature type="region of interest" description="Disordered" evidence="1">
    <location>
        <begin position="64"/>
        <end position="120"/>
    </location>
</feature>